<dbReference type="AlphaFoldDB" id="A0A6A6Q9M3"/>
<organism evidence="2 3">
    <name type="scientific">Neohortaea acidophila</name>
    <dbReference type="NCBI Taxonomy" id="245834"/>
    <lineage>
        <taxon>Eukaryota</taxon>
        <taxon>Fungi</taxon>
        <taxon>Dikarya</taxon>
        <taxon>Ascomycota</taxon>
        <taxon>Pezizomycotina</taxon>
        <taxon>Dothideomycetes</taxon>
        <taxon>Dothideomycetidae</taxon>
        <taxon>Mycosphaerellales</taxon>
        <taxon>Teratosphaeriaceae</taxon>
        <taxon>Neohortaea</taxon>
    </lineage>
</organism>
<evidence type="ECO:0000256" key="1">
    <source>
        <dbReference type="SAM" id="MobiDB-lite"/>
    </source>
</evidence>
<sequence length="160" mass="17871">MFRRSDATDSVDEIEHGRTDHLTAHGASSEDLAIVDGFHTSISHAWFDCLLAAEAPDILGGHAEMLHSRFDNICHQCESNPVVQWCDSHLSESTVRFAQRKAEVHFQVERREGRALNRAEDLYEEIEDPPPPRESVNVEGATNYDLGGAKQNSTNELSSQ</sequence>
<evidence type="ECO:0000313" key="3">
    <source>
        <dbReference type="Proteomes" id="UP000799767"/>
    </source>
</evidence>
<feature type="region of interest" description="Disordered" evidence="1">
    <location>
        <begin position="1"/>
        <end position="23"/>
    </location>
</feature>
<dbReference type="EMBL" id="MU001631">
    <property type="protein sequence ID" value="KAF2488107.1"/>
    <property type="molecule type" value="Genomic_DNA"/>
</dbReference>
<feature type="compositionally biased region" description="Polar residues" evidence="1">
    <location>
        <begin position="150"/>
        <end position="160"/>
    </location>
</feature>
<gene>
    <name evidence="2" type="ORF">BDY17DRAFT_350849</name>
</gene>
<reference evidence="2" key="1">
    <citation type="journal article" date="2020" name="Stud. Mycol.">
        <title>101 Dothideomycetes genomes: a test case for predicting lifestyles and emergence of pathogens.</title>
        <authorList>
            <person name="Haridas S."/>
            <person name="Albert R."/>
            <person name="Binder M."/>
            <person name="Bloem J."/>
            <person name="Labutti K."/>
            <person name="Salamov A."/>
            <person name="Andreopoulos B."/>
            <person name="Baker S."/>
            <person name="Barry K."/>
            <person name="Bills G."/>
            <person name="Bluhm B."/>
            <person name="Cannon C."/>
            <person name="Castanera R."/>
            <person name="Culley D."/>
            <person name="Daum C."/>
            <person name="Ezra D."/>
            <person name="Gonzalez J."/>
            <person name="Henrissat B."/>
            <person name="Kuo A."/>
            <person name="Liang C."/>
            <person name="Lipzen A."/>
            <person name="Lutzoni F."/>
            <person name="Magnuson J."/>
            <person name="Mondo S."/>
            <person name="Nolan M."/>
            <person name="Ohm R."/>
            <person name="Pangilinan J."/>
            <person name="Park H.-J."/>
            <person name="Ramirez L."/>
            <person name="Alfaro M."/>
            <person name="Sun H."/>
            <person name="Tritt A."/>
            <person name="Yoshinaga Y."/>
            <person name="Zwiers L.-H."/>
            <person name="Turgeon B."/>
            <person name="Goodwin S."/>
            <person name="Spatafora J."/>
            <person name="Crous P."/>
            <person name="Grigoriev I."/>
        </authorList>
    </citation>
    <scope>NUCLEOTIDE SEQUENCE</scope>
    <source>
        <strain evidence="2">CBS 113389</strain>
    </source>
</reference>
<protein>
    <submittedName>
        <fullName evidence="2">Uncharacterized protein</fullName>
    </submittedName>
</protein>
<dbReference type="RefSeq" id="XP_033594676.1">
    <property type="nucleotide sequence ID" value="XM_033738193.1"/>
</dbReference>
<evidence type="ECO:0000313" key="2">
    <source>
        <dbReference type="EMBL" id="KAF2488107.1"/>
    </source>
</evidence>
<keyword evidence="3" id="KW-1185">Reference proteome</keyword>
<proteinExistence type="predicted"/>
<feature type="region of interest" description="Disordered" evidence="1">
    <location>
        <begin position="120"/>
        <end position="160"/>
    </location>
</feature>
<name>A0A6A6Q9M3_9PEZI</name>
<dbReference type="GeneID" id="54479195"/>
<dbReference type="Proteomes" id="UP000799767">
    <property type="component" value="Unassembled WGS sequence"/>
</dbReference>
<accession>A0A6A6Q9M3</accession>